<comment type="caution">
    <text evidence="4">The sequence shown here is derived from an EMBL/GenBank/DDBJ whole genome shotgun (WGS) entry which is preliminary data.</text>
</comment>
<evidence type="ECO:0000256" key="2">
    <source>
        <dbReference type="SAM" id="Phobius"/>
    </source>
</evidence>
<feature type="transmembrane region" description="Helical" evidence="2">
    <location>
        <begin position="12"/>
        <end position="33"/>
    </location>
</feature>
<keyword evidence="5" id="KW-1185">Reference proteome</keyword>
<feature type="domain" description="Copper amine oxidase-like N-terminal" evidence="3">
    <location>
        <begin position="369"/>
        <end position="467"/>
    </location>
</feature>
<gene>
    <name evidence="4" type="ORF">J2Z22_002906</name>
</gene>
<reference evidence="4 5" key="1">
    <citation type="submission" date="2023-07" db="EMBL/GenBank/DDBJ databases">
        <title>Genomic Encyclopedia of Type Strains, Phase IV (KMG-IV): sequencing the most valuable type-strain genomes for metagenomic binning, comparative biology and taxonomic classification.</title>
        <authorList>
            <person name="Goeker M."/>
        </authorList>
    </citation>
    <scope>NUCLEOTIDE SEQUENCE [LARGE SCALE GENOMIC DNA]</scope>
    <source>
        <strain evidence="4 5">T98</strain>
    </source>
</reference>
<evidence type="ECO:0000313" key="5">
    <source>
        <dbReference type="Proteomes" id="UP001248709"/>
    </source>
</evidence>
<dbReference type="Proteomes" id="UP001248709">
    <property type="component" value="Unassembled WGS sequence"/>
</dbReference>
<keyword evidence="2" id="KW-1133">Transmembrane helix</keyword>
<dbReference type="Gene3D" id="3.30.457.10">
    <property type="entry name" value="Copper amine oxidase-like, N-terminal domain"/>
    <property type="match status" value="1"/>
</dbReference>
<dbReference type="EMBL" id="JAUSUY010000011">
    <property type="protein sequence ID" value="MDT3427355.1"/>
    <property type="molecule type" value="Genomic_DNA"/>
</dbReference>
<name>A0ABU3H9F4_9BACL</name>
<keyword evidence="2" id="KW-0812">Transmembrane</keyword>
<feature type="coiled-coil region" evidence="1">
    <location>
        <begin position="329"/>
        <end position="356"/>
    </location>
</feature>
<dbReference type="InterPro" id="IPR036582">
    <property type="entry name" value="Mao_N_sf"/>
</dbReference>
<keyword evidence="2" id="KW-0472">Membrane</keyword>
<protein>
    <recommendedName>
        <fullName evidence="3">Copper amine oxidase-like N-terminal domain-containing protein</fullName>
    </recommendedName>
</protein>
<accession>A0ABU3H9F4</accession>
<dbReference type="Pfam" id="PF07833">
    <property type="entry name" value="Cu_amine_oxidN1"/>
    <property type="match status" value="1"/>
</dbReference>
<dbReference type="SUPFAM" id="SSF55383">
    <property type="entry name" value="Copper amine oxidase, domain N"/>
    <property type="match status" value="1"/>
</dbReference>
<evidence type="ECO:0000259" key="3">
    <source>
        <dbReference type="Pfam" id="PF07833"/>
    </source>
</evidence>
<dbReference type="InterPro" id="IPR012854">
    <property type="entry name" value="Cu_amine_oxidase-like_N"/>
</dbReference>
<dbReference type="RefSeq" id="WP_312001141.1">
    <property type="nucleotide sequence ID" value="NZ_JAUSUY010000011.1"/>
</dbReference>
<organism evidence="4 5">
    <name type="scientific">Paenibacillus forsythiae</name>
    <dbReference type="NCBI Taxonomy" id="365616"/>
    <lineage>
        <taxon>Bacteria</taxon>
        <taxon>Bacillati</taxon>
        <taxon>Bacillota</taxon>
        <taxon>Bacilli</taxon>
        <taxon>Bacillales</taxon>
        <taxon>Paenibacillaceae</taxon>
        <taxon>Paenibacillus</taxon>
    </lineage>
</organism>
<sequence>MRHKKTKFKKFIFQFLGMILVFAVLVGAFVYIVDPLQFYRKAGFYTPKYSWQERYQNPGLARNFEYDTIILGSSMTENFMPSDVSEKLKGNALKLSIEGSTAKEQFLTAQVAFRTGQVKQVLWGIDYFAFRGNHVTDQGDFPHYLYDTNPLDDYKYIFNESNIKTAFAALTKPRPKPKSKATEQASLERLYNWDKSVTYGRERVIKNWKAARNNEAAYGNNEDPLELVKQSFNDNVLSLVKAHPETKFYLYYPPYSVLRQQIWYITNPQRYANQLEMKRYIFEQLSAYSNVSIYEFQTDSDITYDLDQYKDLSHHSGAINSLIVDEISKGNHRVTADNLEQNIKLLQRQAENVVVNTAEGTVYSIDVRLNGKEQSFGFLPPATGDIIMAPLKAYAQMLGASFDYNIDNKLITLAKGGITAEITVGSDEAIVDGRTVKLAAAVENKIGVMAAPLESIASLFGGTVTFGEPKDKLLGVDITIGQ</sequence>
<proteinExistence type="predicted"/>
<keyword evidence="1" id="KW-0175">Coiled coil</keyword>
<evidence type="ECO:0000313" key="4">
    <source>
        <dbReference type="EMBL" id="MDT3427355.1"/>
    </source>
</evidence>
<evidence type="ECO:0000256" key="1">
    <source>
        <dbReference type="SAM" id="Coils"/>
    </source>
</evidence>